<name>A0A0E9VGU1_ANGAN</name>
<reference evidence="1" key="2">
    <citation type="journal article" date="2015" name="Fish Shellfish Immunol.">
        <title>Early steps in the European eel (Anguilla anguilla)-Vibrio vulnificus interaction in the gills: Role of the RtxA13 toxin.</title>
        <authorList>
            <person name="Callol A."/>
            <person name="Pajuelo D."/>
            <person name="Ebbesson L."/>
            <person name="Teles M."/>
            <person name="MacKenzie S."/>
            <person name="Amaro C."/>
        </authorList>
    </citation>
    <scope>NUCLEOTIDE SEQUENCE</scope>
</reference>
<protein>
    <submittedName>
        <fullName evidence="1">Uncharacterized protein</fullName>
    </submittedName>
</protein>
<evidence type="ECO:0000313" key="1">
    <source>
        <dbReference type="EMBL" id="JAH76423.1"/>
    </source>
</evidence>
<sequence>MEVSIPLWHNRWQH</sequence>
<accession>A0A0E9VGU1</accession>
<organism evidence="1">
    <name type="scientific">Anguilla anguilla</name>
    <name type="common">European freshwater eel</name>
    <name type="synonym">Muraena anguilla</name>
    <dbReference type="NCBI Taxonomy" id="7936"/>
    <lineage>
        <taxon>Eukaryota</taxon>
        <taxon>Metazoa</taxon>
        <taxon>Chordata</taxon>
        <taxon>Craniata</taxon>
        <taxon>Vertebrata</taxon>
        <taxon>Euteleostomi</taxon>
        <taxon>Actinopterygii</taxon>
        <taxon>Neopterygii</taxon>
        <taxon>Teleostei</taxon>
        <taxon>Anguilliformes</taxon>
        <taxon>Anguillidae</taxon>
        <taxon>Anguilla</taxon>
    </lineage>
</organism>
<reference evidence="1" key="1">
    <citation type="submission" date="2014-11" db="EMBL/GenBank/DDBJ databases">
        <authorList>
            <person name="Amaro Gonzalez C."/>
        </authorList>
    </citation>
    <scope>NUCLEOTIDE SEQUENCE</scope>
</reference>
<dbReference type="EMBL" id="GBXM01032154">
    <property type="protein sequence ID" value="JAH76423.1"/>
    <property type="molecule type" value="Transcribed_RNA"/>
</dbReference>
<proteinExistence type="predicted"/>